<evidence type="ECO:0000259" key="1">
    <source>
        <dbReference type="Pfam" id="PF00078"/>
    </source>
</evidence>
<dbReference type="CDD" id="cd01650">
    <property type="entry name" value="RT_nLTR_like"/>
    <property type="match status" value="1"/>
</dbReference>
<dbReference type="AlphaFoldDB" id="A0A445LR02"/>
<name>A0A445LR02_GLYSO</name>
<dbReference type="InterPro" id="IPR000477">
    <property type="entry name" value="RT_dom"/>
</dbReference>
<evidence type="ECO:0000313" key="3">
    <source>
        <dbReference type="Proteomes" id="UP000289340"/>
    </source>
</evidence>
<reference evidence="2 3" key="1">
    <citation type="submission" date="2018-09" db="EMBL/GenBank/DDBJ databases">
        <title>A high-quality reference genome of wild soybean provides a powerful tool to mine soybean genomes.</title>
        <authorList>
            <person name="Xie M."/>
            <person name="Chung C.Y.L."/>
            <person name="Li M.-W."/>
            <person name="Wong F.-L."/>
            <person name="Chan T.-F."/>
            <person name="Lam H.-M."/>
        </authorList>
    </citation>
    <scope>NUCLEOTIDE SEQUENCE [LARGE SCALE GENOMIC DNA]</scope>
    <source>
        <strain evidence="3">cv. W05</strain>
        <tissue evidence="2">Hypocotyl of etiolated seedlings</tissue>
    </source>
</reference>
<organism evidence="2 3">
    <name type="scientific">Glycine soja</name>
    <name type="common">Wild soybean</name>
    <dbReference type="NCBI Taxonomy" id="3848"/>
    <lineage>
        <taxon>Eukaryota</taxon>
        <taxon>Viridiplantae</taxon>
        <taxon>Streptophyta</taxon>
        <taxon>Embryophyta</taxon>
        <taxon>Tracheophyta</taxon>
        <taxon>Spermatophyta</taxon>
        <taxon>Magnoliopsida</taxon>
        <taxon>eudicotyledons</taxon>
        <taxon>Gunneridae</taxon>
        <taxon>Pentapetalae</taxon>
        <taxon>rosids</taxon>
        <taxon>fabids</taxon>
        <taxon>Fabales</taxon>
        <taxon>Fabaceae</taxon>
        <taxon>Papilionoideae</taxon>
        <taxon>50 kb inversion clade</taxon>
        <taxon>NPAAA clade</taxon>
        <taxon>indigoferoid/millettioid clade</taxon>
        <taxon>Phaseoleae</taxon>
        <taxon>Glycine</taxon>
        <taxon>Glycine subgen. Soja</taxon>
    </lineage>
</organism>
<dbReference type="Proteomes" id="UP000289340">
    <property type="component" value="Chromosome 2"/>
</dbReference>
<dbReference type="Pfam" id="PF00078">
    <property type="entry name" value="RVT_1"/>
    <property type="match status" value="1"/>
</dbReference>
<protein>
    <submittedName>
        <fullName evidence="2">LINE-1 retrotransposable element ORF2 protein</fullName>
    </submittedName>
</protein>
<comment type="caution">
    <text evidence="2">The sequence shown here is derived from an EMBL/GenBank/DDBJ whole genome shotgun (WGS) entry which is preliminary data.</text>
</comment>
<evidence type="ECO:0000313" key="2">
    <source>
        <dbReference type="EMBL" id="RZC25661.1"/>
    </source>
</evidence>
<accession>A0A445LR02</accession>
<keyword evidence="3" id="KW-1185">Reference proteome</keyword>
<dbReference type="InterPro" id="IPR052343">
    <property type="entry name" value="Retrotransposon-Effector_Assoc"/>
</dbReference>
<proteinExistence type="predicted"/>
<sequence length="260" mass="29544">MSKVLANRLALVLPHLIDERQIAFLKGRHILHGVMIANEVLAEAKFKNNPCMVFKLDFEKAYDLVSWGFLNYMMMKMGFCERWRKWIHGCLSSATISMLINGSTTREFVPERGLRQGDPLAPFLFNIAAEGLTGLMRTAVSKNLFSSYKVGKQKEEINILIFELVSGLKINYAKSQFGCLGKSLDWCRETTSYLNCGQLEFPFSYLGIPVGSTSKSWDVWQPLISKFESKVITTAVEFKLNLDKYLMKRPATLSQLTSQN</sequence>
<dbReference type="PANTHER" id="PTHR46890">
    <property type="entry name" value="NON-LTR RETROLELEMENT REVERSE TRANSCRIPTASE-LIKE PROTEIN-RELATED"/>
    <property type="match status" value="1"/>
</dbReference>
<gene>
    <name evidence="2" type="ORF">D0Y65_004384</name>
</gene>
<dbReference type="InterPro" id="IPR043502">
    <property type="entry name" value="DNA/RNA_pol_sf"/>
</dbReference>
<dbReference type="PANTHER" id="PTHR46890:SF48">
    <property type="entry name" value="RNA-DIRECTED DNA POLYMERASE"/>
    <property type="match status" value="1"/>
</dbReference>
<dbReference type="SUPFAM" id="SSF56672">
    <property type="entry name" value="DNA/RNA polymerases"/>
    <property type="match status" value="1"/>
</dbReference>
<feature type="domain" description="Reverse transcriptase" evidence="1">
    <location>
        <begin position="1"/>
        <end position="143"/>
    </location>
</feature>
<dbReference type="EMBL" id="QZWG01000002">
    <property type="protein sequence ID" value="RZC25661.1"/>
    <property type="molecule type" value="Genomic_DNA"/>
</dbReference>